<proteinExistence type="predicted"/>
<keyword evidence="2" id="KW-1185">Reference proteome</keyword>
<dbReference type="Proteomes" id="UP000276133">
    <property type="component" value="Unassembled WGS sequence"/>
</dbReference>
<gene>
    <name evidence="1" type="ORF">BpHYR1_043223</name>
</gene>
<comment type="caution">
    <text evidence="1">The sequence shown here is derived from an EMBL/GenBank/DDBJ whole genome shotgun (WGS) entry which is preliminary data.</text>
</comment>
<protein>
    <submittedName>
        <fullName evidence="1">Uncharacterized protein</fullName>
    </submittedName>
</protein>
<accession>A0A3M7QQN5</accession>
<dbReference type="EMBL" id="REGN01005434">
    <property type="protein sequence ID" value="RNA13384.1"/>
    <property type="molecule type" value="Genomic_DNA"/>
</dbReference>
<dbReference type="AlphaFoldDB" id="A0A3M7QQN5"/>
<sequence>MLFLFDKLQNSSKVILQHEFVSKKSFTTNLMNYIQSLQRKSSLGYSKTSLRRWPTRRSPMSASLIKKMNYKLFELFDFFKFVLRIGLNIRARYKKTKKKRLIFSFFPKFQSNKKFLFQKDFRL</sequence>
<evidence type="ECO:0000313" key="2">
    <source>
        <dbReference type="Proteomes" id="UP000276133"/>
    </source>
</evidence>
<name>A0A3M7QQN5_BRAPC</name>
<evidence type="ECO:0000313" key="1">
    <source>
        <dbReference type="EMBL" id="RNA13384.1"/>
    </source>
</evidence>
<organism evidence="1 2">
    <name type="scientific">Brachionus plicatilis</name>
    <name type="common">Marine rotifer</name>
    <name type="synonym">Brachionus muelleri</name>
    <dbReference type="NCBI Taxonomy" id="10195"/>
    <lineage>
        <taxon>Eukaryota</taxon>
        <taxon>Metazoa</taxon>
        <taxon>Spiralia</taxon>
        <taxon>Gnathifera</taxon>
        <taxon>Rotifera</taxon>
        <taxon>Eurotatoria</taxon>
        <taxon>Monogononta</taxon>
        <taxon>Pseudotrocha</taxon>
        <taxon>Ploima</taxon>
        <taxon>Brachionidae</taxon>
        <taxon>Brachionus</taxon>
    </lineage>
</organism>
<reference evidence="1 2" key="1">
    <citation type="journal article" date="2018" name="Sci. Rep.">
        <title>Genomic signatures of local adaptation to the degree of environmental predictability in rotifers.</title>
        <authorList>
            <person name="Franch-Gras L."/>
            <person name="Hahn C."/>
            <person name="Garcia-Roger E.M."/>
            <person name="Carmona M.J."/>
            <person name="Serra M."/>
            <person name="Gomez A."/>
        </authorList>
    </citation>
    <scope>NUCLEOTIDE SEQUENCE [LARGE SCALE GENOMIC DNA]</scope>
    <source>
        <strain evidence="1">HYR1</strain>
    </source>
</reference>